<dbReference type="Proteomes" id="UP000292547">
    <property type="component" value="Chromosome"/>
</dbReference>
<keyword evidence="3" id="KW-1185">Reference proteome</keyword>
<protein>
    <recommendedName>
        <fullName evidence="4">Transaldolase</fullName>
    </recommendedName>
</protein>
<evidence type="ECO:0000256" key="1">
    <source>
        <dbReference type="ARBA" id="ARBA00023270"/>
    </source>
</evidence>
<dbReference type="GO" id="GO:0005975">
    <property type="term" value="P:carbohydrate metabolic process"/>
    <property type="evidence" value="ECO:0007669"/>
    <property type="project" value="InterPro"/>
</dbReference>
<dbReference type="RefSeq" id="WP_031182560.1">
    <property type="nucleotide sequence ID" value="NZ_CP032229.1"/>
</dbReference>
<evidence type="ECO:0008006" key="4">
    <source>
        <dbReference type="Google" id="ProtNLM"/>
    </source>
</evidence>
<evidence type="ECO:0000313" key="3">
    <source>
        <dbReference type="Proteomes" id="UP000292547"/>
    </source>
</evidence>
<dbReference type="EMBL" id="CP032229">
    <property type="protein sequence ID" value="QBJ93002.1"/>
    <property type="molecule type" value="Genomic_DNA"/>
</dbReference>
<reference evidence="2 3" key="1">
    <citation type="submission" date="2018-08" db="EMBL/GenBank/DDBJ databases">
        <title>The complete genome sequence of Streptomyces seoulensis, a pioneer strain for nickel superoxide dismutase discovery.</title>
        <authorList>
            <person name="Shin J."/>
            <person name="Lee J.-S."/>
            <person name="Lee E.-J."/>
            <person name="Youn H.-D."/>
        </authorList>
    </citation>
    <scope>NUCLEOTIDE SEQUENCE [LARGE SCALE GENOMIC DNA]</scope>
    <source>
        <strain evidence="2 3">KCTC 9819</strain>
    </source>
</reference>
<name>A0A4P6U1H0_STRSO</name>
<dbReference type="AlphaFoldDB" id="A0A4P6U1H0"/>
<dbReference type="InterPro" id="IPR001585">
    <property type="entry name" value="TAL/FSA"/>
</dbReference>
<dbReference type="Pfam" id="PF00923">
    <property type="entry name" value="TAL_FSA"/>
    <property type="match status" value="1"/>
</dbReference>
<dbReference type="STRING" id="73044.GCA_000725795_04421"/>
<sequence>MSSKPRDPGPALPCAPHDSGALRALSAEGVALWLDRVSRRHLLDGTLRAWVRGGLVSGAVLSLAAMTDELRRTGTSYQPQVDALARGGCTPERVGRELLRSDARWACRVLAPVHARAGGLDGWVRTDGADGSASEALGLAADVDRRNLLVDVAATRSGLDVLRVCAREGVGTSATLVCSEERFAEVLDAHLSGLEDAVRDGRDPARSVCVPCVAVGEVDAAVDDALARVAGARPVPGFAGLTLARAVHGHLDRRLGGERWRALRSAGALPHRLAWHTATPAQVREIVGWRTAHVVSPETAVGTALGPVPLGDSLASRAPDVRRDLNALRRHGVHLGCLAETLTRHARQAHDRERAAFLEAVRDRMPRR</sequence>
<gene>
    <name evidence="2" type="ORF">D0Z67_23770</name>
</gene>
<dbReference type="InterPro" id="IPR013785">
    <property type="entry name" value="Aldolase_TIM"/>
</dbReference>
<accession>A0A4P6U1H0</accession>
<dbReference type="Gene3D" id="3.20.20.70">
    <property type="entry name" value="Aldolase class I"/>
    <property type="match status" value="1"/>
</dbReference>
<dbReference type="SUPFAM" id="SSF51569">
    <property type="entry name" value="Aldolase"/>
    <property type="match status" value="1"/>
</dbReference>
<proteinExistence type="predicted"/>
<dbReference type="KEGG" id="sseo:D0Z67_23770"/>
<dbReference type="GeneID" id="300101930"/>
<organism evidence="2 3">
    <name type="scientific">Streptomyces seoulensis</name>
    <dbReference type="NCBI Taxonomy" id="73044"/>
    <lineage>
        <taxon>Bacteria</taxon>
        <taxon>Bacillati</taxon>
        <taxon>Actinomycetota</taxon>
        <taxon>Actinomycetes</taxon>
        <taxon>Kitasatosporales</taxon>
        <taxon>Streptomycetaceae</taxon>
        <taxon>Streptomyces</taxon>
    </lineage>
</organism>
<dbReference type="OrthoDB" id="4162754at2"/>
<evidence type="ECO:0000313" key="2">
    <source>
        <dbReference type="EMBL" id="QBJ93002.1"/>
    </source>
</evidence>
<keyword evidence="1" id="KW-0704">Schiff base</keyword>